<dbReference type="PANTHER" id="PTHR12126:SF15">
    <property type="entry name" value="NAD(P)-BINDING DOMAIN-CONTAINING PROTEIN"/>
    <property type="match status" value="1"/>
</dbReference>
<dbReference type="EMBL" id="ACGP01000219">
    <property type="protein sequence ID" value="EEI23276.1"/>
    <property type="molecule type" value="Genomic_DNA"/>
</dbReference>
<proteinExistence type="predicted"/>
<dbReference type="InterPro" id="IPR036291">
    <property type="entry name" value="NAD(P)-bd_dom_sf"/>
</dbReference>
<organism evidence="2 3">
    <name type="scientific">Lentilactobacillus hilgardii (strain ATCC 8290 / DSM 20176 / CCUG 30140 / JCM 1155 / KCTC 3500 / NBRC 15886 / NCIMB 8040 / NRRL B-1843 / 9)</name>
    <dbReference type="NCBI Taxonomy" id="1423757"/>
    <lineage>
        <taxon>Bacteria</taxon>
        <taxon>Bacillati</taxon>
        <taxon>Bacillota</taxon>
        <taxon>Bacilli</taxon>
        <taxon>Lactobacillales</taxon>
        <taxon>Lactobacillaceae</taxon>
        <taxon>Lentilactobacillus</taxon>
    </lineage>
</organism>
<dbReference type="Gene3D" id="3.40.50.720">
    <property type="entry name" value="NAD(P)-binding Rossmann-like Domain"/>
    <property type="match status" value="1"/>
</dbReference>
<dbReference type="InterPro" id="IPR051207">
    <property type="entry name" value="ComplexI_NDUFA9_subunit"/>
</dbReference>
<evidence type="ECO:0000313" key="2">
    <source>
        <dbReference type="EMBL" id="EEI23276.1"/>
    </source>
</evidence>
<feature type="domain" description="NAD-dependent epimerase/dehydratase" evidence="1">
    <location>
        <begin position="41"/>
        <end position="163"/>
    </location>
</feature>
<accession>C0XMX3</accession>
<keyword evidence="3" id="KW-1185">Reference proteome</keyword>
<gene>
    <name evidence="2" type="primary">yphA</name>
    <name evidence="2" type="ORF">HMPREF0519_2584</name>
</gene>
<dbReference type="PANTHER" id="PTHR12126">
    <property type="entry name" value="NADH-UBIQUINONE OXIDOREDUCTASE 39 KDA SUBUNIT-RELATED"/>
    <property type="match status" value="1"/>
</dbReference>
<dbReference type="SUPFAM" id="SSF51735">
    <property type="entry name" value="NAD(P)-binding Rossmann-fold domains"/>
    <property type="match status" value="1"/>
</dbReference>
<dbReference type="AlphaFoldDB" id="C0XMX3"/>
<reference evidence="2 3" key="1">
    <citation type="submission" date="2009-01" db="EMBL/GenBank/DDBJ databases">
        <authorList>
            <person name="Qin X."/>
            <person name="Bachman B."/>
            <person name="Battles P."/>
            <person name="Bell A."/>
            <person name="Bess C."/>
            <person name="Bickham C."/>
            <person name="Chaboub L."/>
            <person name="Chen D."/>
            <person name="Coyle M."/>
            <person name="Deiros D.R."/>
            <person name="Dinh H."/>
            <person name="Forbes L."/>
            <person name="Fowler G."/>
            <person name="Francisco L."/>
            <person name="Fu Q."/>
            <person name="Gubbala S."/>
            <person name="Hale W."/>
            <person name="Han Y."/>
            <person name="Hemphill L."/>
            <person name="Highlander S.K."/>
            <person name="Hirani K."/>
            <person name="Hogues M."/>
            <person name="Jackson L."/>
            <person name="Jakkamsetti A."/>
            <person name="Javaid M."/>
            <person name="Jiang H."/>
            <person name="Korchina V."/>
            <person name="Kovar C."/>
            <person name="Lara F."/>
            <person name="Lee S."/>
            <person name="Mata R."/>
            <person name="Mathew T."/>
            <person name="Moen C."/>
            <person name="Morales K."/>
            <person name="Munidasa M."/>
            <person name="Nazareth L."/>
            <person name="Ngo R."/>
            <person name="Nguyen L."/>
            <person name="Okwuonu G."/>
            <person name="Ongeri F."/>
            <person name="Patil S."/>
            <person name="Petrosino J."/>
            <person name="Pham C."/>
            <person name="Pham P."/>
            <person name="Pu L.-L."/>
            <person name="Puazo M."/>
            <person name="Raj R."/>
            <person name="Reid J."/>
            <person name="Rouhana J."/>
            <person name="Saada N."/>
            <person name="Shang Y."/>
            <person name="Simmons D."/>
            <person name="Thornton R."/>
            <person name="Warren J."/>
            <person name="Weissenberger G."/>
            <person name="Zhang J."/>
            <person name="Zhang L."/>
            <person name="Zhou C."/>
            <person name="Zhu D."/>
            <person name="Muzny D."/>
            <person name="Worley K."/>
            <person name="Gibbs R."/>
        </authorList>
    </citation>
    <scope>NUCLEOTIDE SEQUENCE [LARGE SCALE GENOMIC DNA]</scope>
    <source>
        <strain evidence="3">ATCC 8290 / DSM 20176 / CCUG 30140 / JCM 1155 / KCTC 3500 / NBRC 15886 / NCIMB 8040 / NRRL B-1843 / 9</strain>
    </source>
</reference>
<evidence type="ECO:0000259" key="1">
    <source>
        <dbReference type="Pfam" id="PF01370"/>
    </source>
</evidence>
<dbReference type="GO" id="GO:0044877">
    <property type="term" value="F:protein-containing complex binding"/>
    <property type="evidence" value="ECO:0007669"/>
    <property type="project" value="TreeGrafter"/>
</dbReference>
<evidence type="ECO:0000313" key="3">
    <source>
        <dbReference type="Proteomes" id="UP000003752"/>
    </source>
</evidence>
<sequence length="251" mass="28344">MIGSSLASRITIAPQTQKRKMRLILFPPTKQLRLDGRLMIITVVGGNGFVGSGMLKELSQFDDFELYSISRSGRPDKQVTLPNVKWLKGDVSQPGHWEKIIAKSDWVIDCVGILFPNPLTKTSYWKNSIQPAESLINTIHRQNIASDNPKKTHFLFVSANYGPFFMAPYIKAKLEVEKDMARLLPQNSVVVYPGIVTDSSKLTTRLLENLAKALTLSLYFKRLRFVSRDVIAQETVRILTGETSFLTERVD</sequence>
<protein>
    <submittedName>
        <fullName evidence="2">NAD dependent epimerase/dehydratase family protein</fullName>
    </submittedName>
</protein>
<dbReference type="Pfam" id="PF01370">
    <property type="entry name" value="Epimerase"/>
    <property type="match status" value="1"/>
</dbReference>
<dbReference type="Proteomes" id="UP000003752">
    <property type="component" value="Unassembled WGS sequence"/>
</dbReference>
<name>C0XMX3_LENH9</name>
<comment type="caution">
    <text evidence="2">The sequence shown here is derived from an EMBL/GenBank/DDBJ whole genome shotgun (WGS) entry which is preliminary data.</text>
</comment>
<dbReference type="HOGENOM" id="CLU_112826_1_0_9"/>
<dbReference type="InterPro" id="IPR001509">
    <property type="entry name" value="Epimerase_deHydtase"/>
</dbReference>